<sequence length="37" mass="4022">MSCQSAPGSMPPHQCPSMLPHQCHLISAPQFSFISTH</sequence>
<proteinExistence type="predicted"/>
<gene>
    <name evidence="1" type="ORF">SPARVUS_LOCUS10091791</name>
</gene>
<feature type="non-terminal residue" evidence="1">
    <location>
        <position position="37"/>
    </location>
</feature>
<dbReference type="EMBL" id="CATNWA010015586">
    <property type="protein sequence ID" value="CAI9584846.1"/>
    <property type="molecule type" value="Genomic_DNA"/>
</dbReference>
<accession>A0ABN9EIY8</accession>
<keyword evidence="2" id="KW-1185">Reference proteome</keyword>
<evidence type="ECO:0000313" key="1">
    <source>
        <dbReference type="EMBL" id="CAI9584846.1"/>
    </source>
</evidence>
<evidence type="ECO:0000313" key="2">
    <source>
        <dbReference type="Proteomes" id="UP001162483"/>
    </source>
</evidence>
<dbReference type="Proteomes" id="UP001162483">
    <property type="component" value="Unassembled WGS sequence"/>
</dbReference>
<organism evidence="1 2">
    <name type="scientific">Staurois parvus</name>
    <dbReference type="NCBI Taxonomy" id="386267"/>
    <lineage>
        <taxon>Eukaryota</taxon>
        <taxon>Metazoa</taxon>
        <taxon>Chordata</taxon>
        <taxon>Craniata</taxon>
        <taxon>Vertebrata</taxon>
        <taxon>Euteleostomi</taxon>
        <taxon>Amphibia</taxon>
        <taxon>Batrachia</taxon>
        <taxon>Anura</taxon>
        <taxon>Neobatrachia</taxon>
        <taxon>Ranoidea</taxon>
        <taxon>Ranidae</taxon>
        <taxon>Staurois</taxon>
    </lineage>
</organism>
<comment type="caution">
    <text evidence="1">The sequence shown here is derived from an EMBL/GenBank/DDBJ whole genome shotgun (WGS) entry which is preliminary data.</text>
</comment>
<protein>
    <submittedName>
        <fullName evidence="1">Uncharacterized protein</fullName>
    </submittedName>
</protein>
<name>A0ABN9EIY8_9NEOB</name>
<reference evidence="1" key="1">
    <citation type="submission" date="2023-05" db="EMBL/GenBank/DDBJ databases">
        <authorList>
            <person name="Stuckert A."/>
        </authorList>
    </citation>
    <scope>NUCLEOTIDE SEQUENCE</scope>
</reference>